<dbReference type="PROSITE" id="PS00028">
    <property type="entry name" value="ZINC_FINGER_C2H2_1"/>
    <property type="match status" value="1"/>
</dbReference>
<evidence type="ECO:0000256" key="5">
    <source>
        <dbReference type="ARBA" id="ARBA00023242"/>
    </source>
</evidence>
<feature type="compositionally biased region" description="Polar residues" evidence="7">
    <location>
        <begin position="193"/>
        <end position="212"/>
    </location>
</feature>
<sequence>MSQVISSSRRRRWSEAVAELATGIVPPAALCGGSLQVFFNFSTPFRVFLLLASVVAIWISHENQKTSKHQSKGKGPLTKTATLNQVRENSDIKQNANAHVKMGSLFPSITEVRITTEDECSAKACSTGLTTRLLPFKNKNGEIEWAFTDESNTPGSELDVFKITNVKNEQNNELTPVTSNSSHSDSIISSNNKQSGNDNTSVDTPLTNSPFSDQEDLKGSDSTEMYQCPDCDASFKIRGYLTRHLKKHAVKKAYCCPFYSFSIYVDENNITHKCHPNGGFSRRDTYKTHLKSRHFKYPEGVKTKERTNSPGYCGMCNEYFPNSEIWCEIHVEGGECRHLPKGFTGKSRIKNRLRKQQQKQKQKGGKVDGTVLGSGAIYPPISFHSPSKSPTTYDTPQSYVNSYGNVSNNNNMEPIVMSNSPAYSLNSSDAHTTNYMNTPVSIPSTFQVSPQLHQVEPTLMAVPVDDYDDDYCLDMDQLVVTNGNMYG</sequence>
<reference evidence="9 10" key="1">
    <citation type="submission" date="2024-01" db="EMBL/GenBank/DDBJ databases">
        <authorList>
            <consortium name="Genoscope - CEA"/>
            <person name="William W."/>
        </authorList>
    </citation>
    <scope>NUCLEOTIDE SEQUENCE [LARGE SCALE GENOMIC DNA]</scope>
    <source>
        <strain evidence="9 10">29B2s-10</strain>
    </source>
</reference>
<evidence type="ECO:0000256" key="7">
    <source>
        <dbReference type="SAM" id="MobiDB-lite"/>
    </source>
</evidence>
<dbReference type="SUPFAM" id="SSF57667">
    <property type="entry name" value="beta-beta-alpha zinc fingers"/>
    <property type="match status" value="1"/>
</dbReference>
<evidence type="ECO:0000256" key="6">
    <source>
        <dbReference type="PROSITE-ProRule" id="PRU00042"/>
    </source>
</evidence>
<evidence type="ECO:0000313" key="9">
    <source>
        <dbReference type="EMBL" id="CAK7903464.1"/>
    </source>
</evidence>
<dbReference type="PANTHER" id="PTHR24396">
    <property type="entry name" value="ZINC FINGER PROTEIN"/>
    <property type="match status" value="1"/>
</dbReference>
<dbReference type="PROSITE" id="PS50157">
    <property type="entry name" value="ZINC_FINGER_C2H2_2"/>
    <property type="match status" value="1"/>
</dbReference>
<evidence type="ECO:0000259" key="8">
    <source>
        <dbReference type="PROSITE" id="PS50157"/>
    </source>
</evidence>
<dbReference type="InterPro" id="IPR036236">
    <property type="entry name" value="Znf_C2H2_sf"/>
</dbReference>
<evidence type="ECO:0000256" key="4">
    <source>
        <dbReference type="ARBA" id="ARBA00022833"/>
    </source>
</evidence>
<keyword evidence="4" id="KW-0862">Zinc</keyword>
<accession>A0ABP0ED99</accession>
<dbReference type="Gene3D" id="3.30.160.60">
    <property type="entry name" value="Classic Zinc Finger"/>
    <property type="match status" value="1"/>
</dbReference>
<dbReference type="Pfam" id="PF00096">
    <property type="entry name" value="zf-C2H2"/>
    <property type="match status" value="1"/>
</dbReference>
<keyword evidence="3 6" id="KW-0863">Zinc-finger</keyword>
<evidence type="ECO:0000256" key="1">
    <source>
        <dbReference type="ARBA" id="ARBA00004123"/>
    </source>
</evidence>
<evidence type="ECO:0000256" key="3">
    <source>
        <dbReference type="ARBA" id="ARBA00022771"/>
    </source>
</evidence>
<organism evidence="9 10">
    <name type="scientific">[Candida] anglica</name>
    <dbReference type="NCBI Taxonomy" id="148631"/>
    <lineage>
        <taxon>Eukaryota</taxon>
        <taxon>Fungi</taxon>
        <taxon>Dikarya</taxon>
        <taxon>Ascomycota</taxon>
        <taxon>Saccharomycotina</taxon>
        <taxon>Pichiomycetes</taxon>
        <taxon>Debaryomycetaceae</taxon>
        <taxon>Kurtzmaniella</taxon>
    </lineage>
</organism>
<dbReference type="Proteomes" id="UP001497600">
    <property type="component" value="Chromosome D"/>
</dbReference>
<comment type="subcellular location">
    <subcellularLocation>
        <location evidence="1">Nucleus</location>
    </subcellularLocation>
</comment>
<keyword evidence="10" id="KW-1185">Reference proteome</keyword>
<dbReference type="PANTHER" id="PTHR24396:SF19">
    <property type="entry name" value="FI01119P"/>
    <property type="match status" value="1"/>
</dbReference>
<evidence type="ECO:0000313" key="10">
    <source>
        <dbReference type="Proteomes" id="UP001497600"/>
    </source>
</evidence>
<keyword evidence="5" id="KW-0539">Nucleus</keyword>
<name>A0ABP0ED99_9ASCO</name>
<feature type="region of interest" description="Disordered" evidence="7">
    <location>
        <begin position="171"/>
        <end position="221"/>
    </location>
</feature>
<protein>
    <recommendedName>
        <fullName evidence="8">C2H2-type domain-containing protein</fullName>
    </recommendedName>
</protein>
<dbReference type="InterPro" id="IPR051643">
    <property type="entry name" value="Transcr_Reg_ZincFinger"/>
</dbReference>
<dbReference type="SMART" id="SM00355">
    <property type="entry name" value="ZnF_C2H2"/>
    <property type="match status" value="2"/>
</dbReference>
<proteinExistence type="predicted"/>
<gene>
    <name evidence="9" type="ORF">CAAN4_D04698</name>
</gene>
<keyword evidence="2" id="KW-0479">Metal-binding</keyword>
<feature type="compositionally biased region" description="Low complexity" evidence="7">
    <location>
        <begin position="179"/>
        <end position="192"/>
    </location>
</feature>
<dbReference type="InterPro" id="IPR013087">
    <property type="entry name" value="Znf_C2H2_type"/>
</dbReference>
<evidence type="ECO:0000256" key="2">
    <source>
        <dbReference type="ARBA" id="ARBA00022723"/>
    </source>
</evidence>
<feature type="domain" description="C2H2-type" evidence="8">
    <location>
        <begin position="226"/>
        <end position="253"/>
    </location>
</feature>
<dbReference type="EMBL" id="OZ004256">
    <property type="protein sequence ID" value="CAK7903464.1"/>
    <property type="molecule type" value="Genomic_DNA"/>
</dbReference>